<dbReference type="SUPFAM" id="SSF50891">
    <property type="entry name" value="Cyclophilin-like"/>
    <property type="match status" value="1"/>
</dbReference>
<dbReference type="OrthoDB" id="407558at2759"/>
<comment type="catalytic activity">
    <reaction evidence="1">
        <text>S-ubiquitinyl-[E2 ubiquitin-conjugating enzyme]-L-cysteine + [acceptor protein]-L-lysine = [E2 ubiquitin-conjugating enzyme]-L-cysteine + N(6)-ubiquitinyl-[acceptor protein]-L-lysine.</text>
        <dbReference type="EC" id="2.3.2.27"/>
    </reaction>
</comment>
<comment type="function">
    <text evidence="3">May catalyze the cis-trans isomerization of proline imidic peptide bonds in oligopeptides thereby assisting the folding of proteins. May also function as a chaperone, playing a role in intracellular transport of proteins. May also have a protein ubiquitin ligase activity acting as an E3 ubiquitin protein ligase or as a ubiquitin-ubiquitin ligase promoting elongation of ubiquitin chains on proteins.</text>
</comment>
<dbReference type="InterPro" id="IPR020892">
    <property type="entry name" value="Cyclophilin-type_PPIase_CS"/>
</dbReference>
<comment type="similarity">
    <text evidence="5">Belongs to the cyclophilin-type PPIase family. PPIL2 subfamily.</text>
</comment>
<dbReference type="InterPro" id="IPR026951">
    <property type="entry name" value="PPIL2_U-box_dom"/>
</dbReference>
<comment type="caution">
    <text evidence="14">The sequence shown here is derived from an EMBL/GenBank/DDBJ whole genome shotgun (WGS) entry which is preliminary data.</text>
</comment>
<dbReference type="GO" id="GO:0000209">
    <property type="term" value="P:protein polyubiquitination"/>
    <property type="evidence" value="ECO:0007669"/>
    <property type="project" value="TreeGrafter"/>
</dbReference>
<dbReference type="SMART" id="SM00504">
    <property type="entry name" value="Ubox"/>
    <property type="match status" value="1"/>
</dbReference>
<evidence type="ECO:0000256" key="7">
    <source>
        <dbReference type="ARBA" id="ARBA00022786"/>
    </source>
</evidence>
<dbReference type="InterPro" id="IPR044666">
    <property type="entry name" value="Cyclophilin_A-like"/>
</dbReference>
<reference evidence="14" key="1">
    <citation type="submission" date="2022-07" db="EMBL/GenBank/DDBJ databases">
        <title>Phylogenomic reconstructions and comparative analyses of Kickxellomycotina fungi.</title>
        <authorList>
            <person name="Reynolds N.K."/>
            <person name="Stajich J.E."/>
            <person name="Barry K."/>
            <person name="Grigoriev I.V."/>
            <person name="Crous P."/>
            <person name="Smith M.E."/>
        </authorList>
    </citation>
    <scope>NUCLEOTIDE SEQUENCE</scope>
    <source>
        <strain evidence="14">RSA 567</strain>
    </source>
</reference>
<sequence>MGRGTDKMYITHAEWGNEYSQGGMSFGGKQNAAGKTRQQRVPFNCCSLTLQPFKTPVCTPQGIVYDRENITTYAKHSPTDPVTGEPLQLKALTTLHYHRNPEGRYCCPVSYKAFNDNSYIVAVRPTGNVYSFETVVNFNLKAKNMRDLLNDTPFTKDDIVTLHNPAQPRQVDPDVVRRSRDVNRQRLAQQSKSININAMGTTAHVLAELQKKKTTLQPLTTSSEMAVATRPAKISDASSKLPAPTAHYSTGRMAASFTSTSVAPVTASEAATLDSEEVMFSRIKGKGYVRLQTSLGDLNLELFCDLTPRTCFNFIMLVKSGYYTRVPFHRSIKHFMIQGGDPTGTGRGGQSHWNREFPDEIIKGKLSHDKRGMLSMANHGKDTNSSQFFITFRPCKHLDGKHTVFGQLVGGMATLDKMELIPTDSATDRPLEDIRILGGSVLVDPYEEYQQRQARKRIHESQAKLGGKDTQTPDASNTTWFGKRLDGPHSSAKAALPKPASSSLGVGKYLAAKRRRMVEGETPPKQEPLPMETGTGEPDGPRKKAKPAGYHFGSFSGW</sequence>
<dbReference type="GO" id="GO:0061630">
    <property type="term" value="F:ubiquitin protein ligase activity"/>
    <property type="evidence" value="ECO:0007669"/>
    <property type="project" value="UniProtKB-EC"/>
</dbReference>
<dbReference type="SUPFAM" id="SSF57850">
    <property type="entry name" value="RING/U-box"/>
    <property type="match status" value="1"/>
</dbReference>
<evidence type="ECO:0000259" key="12">
    <source>
        <dbReference type="PROSITE" id="PS50072"/>
    </source>
</evidence>
<evidence type="ECO:0000313" key="15">
    <source>
        <dbReference type="Proteomes" id="UP001151582"/>
    </source>
</evidence>
<dbReference type="GO" id="GO:0071013">
    <property type="term" value="C:catalytic step 2 spliceosome"/>
    <property type="evidence" value="ECO:0007669"/>
    <property type="project" value="TreeGrafter"/>
</dbReference>
<dbReference type="PANTHER" id="PTHR45625:SF1">
    <property type="entry name" value="RING-TYPE E3 UBIQUITIN-PROTEIN LIGASE PPIL2"/>
    <property type="match status" value="1"/>
</dbReference>
<dbReference type="InterPro" id="IPR003613">
    <property type="entry name" value="Ubox_domain"/>
</dbReference>
<dbReference type="GO" id="GO:0003755">
    <property type="term" value="F:peptidyl-prolyl cis-trans isomerase activity"/>
    <property type="evidence" value="ECO:0007669"/>
    <property type="project" value="UniProtKB-KW"/>
</dbReference>
<evidence type="ECO:0000256" key="11">
    <source>
        <dbReference type="SAM" id="MobiDB-lite"/>
    </source>
</evidence>
<comment type="catalytic activity">
    <reaction evidence="2">
        <text>[protein]-peptidylproline (omega=180) = [protein]-peptidylproline (omega=0)</text>
        <dbReference type="Rhea" id="RHEA:16237"/>
        <dbReference type="Rhea" id="RHEA-COMP:10747"/>
        <dbReference type="Rhea" id="RHEA-COMP:10748"/>
        <dbReference type="ChEBI" id="CHEBI:83833"/>
        <dbReference type="ChEBI" id="CHEBI:83834"/>
        <dbReference type="EC" id="5.2.1.8"/>
    </reaction>
</comment>
<evidence type="ECO:0000256" key="10">
    <source>
        <dbReference type="ARBA" id="ARBA00023242"/>
    </source>
</evidence>
<comment type="subcellular location">
    <subcellularLocation>
        <location evidence="4">Nucleus</location>
    </subcellularLocation>
</comment>
<dbReference type="InterPro" id="IPR002130">
    <property type="entry name" value="Cyclophilin-type_PPIase_dom"/>
</dbReference>
<dbReference type="PROSITE" id="PS50072">
    <property type="entry name" value="CSA_PPIASE_2"/>
    <property type="match status" value="1"/>
</dbReference>
<accession>A0A9W8EF62</accession>
<evidence type="ECO:0000256" key="2">
    <source>
        <dbReference type="ARBA" id="ARBA00000971"/>
    </source>
</evidence>
<evidence type="ECO:0000256" key="9">
    <source>
        <dbReference type="ARBA" id="ARBA00023235"/>
    </source>
</evidence>
<dbReference type="EMBL" id="JANBQB010000020">
    <property type="protein sequence ID" value="KAJ1984403.1"/>
    <property type="molecule type" value="Genomic_DNA"/>
</dbReference>
<dbReference type="Pfam" id="PF00160">
    <property type="entry name" value="Pro_isomerase"/>
    <property type="match status" value="1"/>
</dbReference>
<feature type="domain" description="PPIase cyclophilin-type" evidence="12">
    <location>
        <begin position="292"/>
        <end position="441"/>
    </location>
</feature>
<evidence type="ECO:0000259" key="13">
    <source>
        <dbReference type="PROSITE" id="PS51698"/>
    </source>
</evidence>
<keyword evidence="15" id="KW-1185">Reference proteome</keyword>
<dbReference type="InterPro" id="IPR013083">
    <property type="entry name" value="Znf_RING/FYVE/PHD"/>
</dbReference>
<dbReference type="PRINTS" id="PR00153">
    <property type="entry name" value="CSAPPISMRASE"/>
</dbReference>
<evidence type="ECO:0000256" key="8">
    <source>
        <dbReference type="ARBA" id="ARBA00023110"/>
    </source>
</evidence>
<feature type="region of interest" description="Disordered" evidence="11">
    <location>
        <begin position="514"/>
        <end position="558"/>
    </location>
</feature>
<protein>
    <submittedName>
        <fullName evidence="14">Cyclophilin peptidyl-prolyl cis-trans isomerase Cyp8</fullName>
        <ecNumber evidence="14">5.2.1.8</ecNumber>
    </submittedName>
</protein>
<dbReference type="PANTHER" id="PTHR45625">
    <property type="entry name" value="PEPTIDYL-PROLYL CIS-TRANS ISOMERASE-RELATED"/>
    <property type="match status" value="1"/>
</dbReference>
<name>A0A9W8EF62_9FUNG</name>
<dbReference type="Pfam" id="PF04564">
    <property type="entry name" value="U-box"/>
    <property type="match status" value="1"/>
</dbReference>
<dbReference type="PROSITE" id="PS00170">
    <property type="entry name" value="CSA_PPIASE_1"/>
    <property type="match status" value="1"/>
</dbReference>
<proteinExistence type="inferred from homology"/>
<dbReference type="CDD" id="cd16663">
    <property type="entry name" value="RING-Ubox_PPIL2"/>
    <property type="match status" value="1"/>
</dbReference>
<feature type="region of interest" description="Disordered" evidence="11">
    <location>
        <begin position="457"/>
        <end position="476"/>
    </location>
</feature>
<dbReference type="Gene3D" id="2.40.100.10">
    <property type="entry name" value="Cyclophilin-like"/>
    <property type="match status" value="1"/>
</dbReference>
<evidence type="ECO:0000256" key="3">
    <source>
        <dbReference type="ARBA" id="ARBA00003697"/>
    </source>
</evidence>
<dbReference type="Proteomes" id="UP001151582">
    <property type="component" value="Unassembled WGS sequence"/>
</dbReference>
<organism evidence="14 15">
    <name type="scientific">Dimargaris verticillata</name>
    <dbReference type="NCBI Taxonomy" id="2761393"/>
    <lineage>
        <taxon>Eukaryota</taxon>
        <taxon>Fungi</taxon>
        <taxon>Fungi incertae sedis</taxon>
        <taxon>Zoopagomycota</taxon>
        <taxon>Kickxellomycotina</taxon>
        <taxon>Dimargaritomycetes</taxon>
        <taxon>Dimargaritales</taxon>
        <taxon>Dimargaritaceae</taxon>
        <taxon>Dimargaris</taxon>
    </lineage>
</organism>
<dbReference type="AlphaFoldDB" id="A0A9W8EF62"/>
<evidence type="ECO:0000256" key="1">
    <source>
        <dbReference type="ARBA" id="ARBA00000900"/>
    </source>
</evidence>
<evidence type="ECO:0000313" key="14">
    <source>
        <dbReference type="EMBL" id="KAJ1984403.1"/>
    </source>
</evidence>
<evidence type="ECO:0000256" key="6">
    <source>
        <dbReference type="ARBA" id="ARBA00022679"/>
    </source>
</evidence>
<feature type="domain" description="U-box" evidence="13">
    <location>
        <begin position="39"/>
        <end position="112"/>
    </location>
</feature>
<dbReference type="PROSITE" id="PS51698">
    <property type="entry name" value="U_BOX"/>
    <property type="match status" value="1"/>
</dbReference>
<evidence type="ECO:0000256" key="4">
    <source>
        <dbReference type="ARBA" id="ARBA00004123"/>
    </source>
</evidence>
<keyword evidence="6" id="KW-0808">Transferase</keyword>
<dbReference type="Gene3D" id="3.30.40.10">
    <property type="entry name" value="Zinc/RING finger domain, C3HC4 (zinc finger)"/>
    <property type="match status" value="1"/>
</dbReference>
<keyword evidence="8" id="KW-0697">Rotamase</keyword>
<dbReference type="CDD" id="cd01923">
    <property type="entry name" value="cyclophilin_RING"/>
    <property type="match status" value="1"/>
</dbReference>
<dbReference type="FunFam" id="2.40.100.10:FF:000014">
    <property type="entry name" value="Peptidyl-prolyl cis-trans isomerase cyp65"/>
    <property type="match status" value="1"/>
</dbReference>
<keyword evidence="7" id="KW-0833">Ubl conjugation pathway</keyword>
<evidence type="ECO:0000256" key="5">
    <source>
        <dbReference type="ARBA" id="ARBA00007930"/>
    </source>
</evidence>
<dbReference type="EC" id="5.2.1.8" evidence="14"/>
<keyword evidence="9 14" id="KW-0413">Isomerase</keyword>
<dbReference type="InterPro" id="IPR029000">
    <property type="entry name" value="Cyclophilin-like_dom_sf"/>
</dbReference>
<dbReference type="GO" id="GO:0006457">
    <property type="term" value="P:protein folding"/>
    <property type="evidence" value="ECO:0007669"/>
    <property type="project" value="InterPro"/>
</dbReference>
<gene>
    <name evidence="14" type="primary">cyp8</name>
    <name evidence="14" type="ORF">H4R34_000666</name>
</gene>
<keyword evidence="10" id="KW-0539">Nucleus</keyword>